<keyword evidence="3" id="KW-1185">Reference proteome</keyword>
<feature type="region of interest" description="Disordered" evidence="1">
    <location>
        <begin position="1"/>
        <end position="102"/>
    </location>
</feature>
<feature type="compositionally biased region" description="Basic and acidic residues" evidence="1">
    <location>
        <begin position="31"/>
        <end position="44"/>
    </location>
</feature>
<reference evidence="2" key="1">
    <citation type="journal article" date="2020" name="Fungal Divers.">
        <title>Resolving the Mortierellaceae phylogeny through synthesis of multi-gene phylogenetics and phylogenomics.</title>
        <authorList>
            <person name="Vandepol N."/>
            <person name="Liber J."/>
            <person name="Desiro A."/>
            <person name="Na H."/>
            <person name="Kennedy M."/>
            <person name="Barry K."/>
            <person name="Grigoriev I.V."/>
            <person name="Miller A.N."/>
            <person name="O'Donnell K."/>
            <person name="Stajich J.E."/>
            <person name="Bonito G."/>
        </authorList>
    </citation>
    <scope>NUCLEOTIDE SEQUENCE</scope>
    <source>
        <strain evidence="2">KOD948</strain>
    </source>
</reference>
<dbReference type="OrthoDB" id="2383081at2759"/>
<comment type="caution">
    <text evidence="2">The sequence shown here is derived from an EMBL/GenBank/DDBJ whole genome shotgun (WGS) entry which is preliminary data.</text>
</comment>
<evidence type="ECO:0000313" key="3">
    <source>
        <dbReference type="Proteomes" id="UP000726737"/>
    </source>
</evidence>
<dbReference type="EMBL" id="JAAAJA010000803">
    <property type="protein sequence ID" value="KAG0249531.1"/>
    <property type="molecule type" value="Genomic_DNA"/>
</dbReference>
<evidence type="ECO:0000256" key="1">
    <source>
        <dbReference type="SAM" id="MobiDB-lite"/>
    </source>
</evidence>
<feature type="compositionally biased region" description="Polar residues" evidence="1">
    <location>
        <begin position="15"/>
        <end position="27"/>
    </location>
</feature>
<accession>A0A9P6PPR5</accession>
<organism evidence="2 3">
    <name type="scientific">Mortierella polycephala</name>
    <dbReference type="NCBI Taxonomy" id="41804"/>
    <lineage>
        <taxon>Eukaryota</taxon>
        <taxon>Fungi</taxon>
        <taxon>Fungi incertae sedis</taxon>
        <taxon>Mucoromycota</taxon>
        <taxon>Mortierellomycotina</taxon>
        <taxon>Mortierellomycetes</taxon>
        <taxon>Mortierellales</taxon>
        <taxon>Mortierellaceae</taxon>
        <taxon>Mortierella</taxon>
    </lineage>
</organism>
<evidence type="ECO:0000313" key="2">
    <source>
        <dbReference type="EMBL" id="KAG0249531.1"/>
    </source>
</evidence>
<dbReference type="AlphaFoldDB" id="A0A9P6PPR5"/>
<sequence>MSSNLKSQAAAARDSTPQSTPASNPGNQGKGEFHILPIDEDKKYPPPPKGPHDNNNNNSRGGPDIRSEFHVGPAMMPGPFISSMGANATAFERDQAQKSKKE</sequence>
<dbReference type="Proteomes" id="UP000726737">
    <property type="component" value="Unassembled WGS sequence"/>
</dbReference>
<name>A0A9P6PPR5_9FUNG</name>
<proteinExistence type="predicted"/>
<gene>
    <name evidence="2" type="ORF">BG011_009205</name>
</gene>
<protein>
    <submittedName>
        <fullName evidence="2">Uncharacterized protein</fullName>
    </submittedName>
</protein>
<feature type="compositionally biased region" description="Basic and acidic residues" evidence="1">
    <location>
        <begin position="91"/>
        <end position="102"/>
    </location>
</feature>